<dbReference type="AlphaFoldDB" id="A0A232LW27"/>
<feature type="non-terminal residue" evidence="7">
    <location>
        <position position="1"/>
    </location>
</feature>
<keyword evidence="4" id="KW-0012">Acyltransferase</keyword>
<evidence type="ECO:0000259" key="5">
    <source>
        <dbReference type="Pfam" id="PF04376"/>
    </source>
</evidence>
<accession>A0A232LW27</accession>
<dbReference type="PANTHER" id="PTHR21367">
    <property type="entry name" value="ARGININE-TRNA-PROTEIN TRANSFERASE 1"/>
    <property type="match status" value="1"/>
</dbReference>
<comment type="caution">
    <text evidence="7">The sequence shown here is derived from an EMBL/GenBank/DDBJ whole genome shotgun (WGS) entry which is preliminary data.</text>
</comment>
<name>A0A232LW27_9EURO</name>
<dbReference type="Proteomes" id="UP000243515">
    <property type="component" value="Unassembled WGS sequence"/>
</dbReference>
<evidence type="ECO:0000256" key="2">
    <source>
        <dbReference type="ARBA" id="ARBA00012025"/>
    </source>
</evidence>
<dbReference type="InterPro" id="IPR007471">
    <property type="entry name" value="N-end_Aminoacyl_Trfase_N"/>
</dbReference>
<protein>
    <recommendedName>
        <fullName evidence="2">arginyltransferase</fullName>
        <ecNumber evidence="2">2.3.2.8</ecNumber>
    </recommendedName>
</protein>
<dbReference type="EC" id="2.3.2.8" evidence="2"/>
<dbReference type="EMBL" id="NPHW01004166">
    <property type="protein sequence ID" value="OXV08353.1"/>
    <property type="molecule type" value="Genomic_DNA"/>
</dbReference>
<dbReference type="Pfam" id="PF04376">
    <property type="entry name" value="ATE_N"/>
    <property type="match status" value="1"/>
</dbReference>
<sequence length="494" mass="56901">APRAGFTGPKVLKVRAAPARSFCIQQDHHGPTSDPIIQPNNYLKSDNKKYKKSSWSCLILNTADRVPPFQQATNVMHVATAKLVRMEWSTGAPGPPDDAEREEYLMQLLTASFSGAAYYTSSVSVRPEHYEDLVNRGWRRSGTLYYRQNLQRSCCPHYTLRLEAASFKPSKDQRQAINRWNRYVLGPEYIWNAARLCPKTREEKRHRKQHFDLITAIHETEYCNVKRPVDPKTKRPIEPAHRFEVTIESDFISQRKYEVFLKYQMEVHRDEKERWKRADFKRFLCSGLKQNIVKEGSRERKLGSLHQCYRLDGRLIAVAVLDLMPHGVSSVYLYYDPEFGDWEFGKLGALREISFAVEGAYQYYYMDPESLTWHPLDGEFMAKLDERPYVSLSRDRQRSLLAAPKDENAAEINEEDMSLFDIHMPGVMSAEEVESQIDLDYWLLVVEGTLIPMIDLVGWETSNIRNPQSVKGIAGELAAVLGPELVKTTAVVLL</sequence>
<dbReference type="Pfam" id="PF04377">
    <property type="entry name" value="ATE_C"/>
    <property type="match status" value="1"/>
</dbReference>
<feature type="domain" description="N-end rule aminoacyl transferase C-terminal" evidence="6">
    <location>
        <begin position="256"/>
        <end position="366"/>
    </location>
</feature>
<evidence type="ECO:0000256" key="1">
    <source>
        <dbReference type="ARBA" id="ARBA00009991"/>
    </source>
</evidence>
<evidence type="ECO:0000256" key="3">
    <source>
        <dbReference type="ARBA" id="ARBA00022679"/>
    </source>
</evidence>
<feature type="domain" description="N-end aminoacyl transferase N-terminal" evidence="5">
    <location>
        <begin position="121"/>
        <end position="175"/>
    </location>
</feature>
<evidence type="ECO:0000313" key="7">
    <source>
        <dbReference type="EMBL" id="OXV08353.1"/>
    </source>
</evidence>
<comment type="similarity">
    <text evidence="1">Belongs to the R-transferase family.</text>
</comment>
<evidence type="ECO:0000259" key="6">
    <source>
        <dbReference type="Pfam" id="PF04377"/>
    </source>
</evidence>
<keyword evidence="8" id="KW-1185">Reference proteome</keyword>
<keyword evidence="3" id="KW-0808">Transferase</keyword>
<proteinExistence type="inferred from homology"/>
<evidence type="ECO:0000256" key="4">
    <source>
        <dbReference type="ARBA" id="ARBA00023315"/>
    </source>
</evidence>
<dbReference type="GO" id="GO:0005737">
    <property type="term" value="C:cytoplasm"/>
    <property type="evidence" value="ECO:0007669"/>
    <property type="project" value="TreeGrafter"/>
</dbReference>
<reference evidence="7 8" key="1">
    <citation type="journal article" date="2015" name="Environ. Microbiol.">
        <title>Metagenome sequence of Elaphomyces granulatus from sporocarp tissue reveals Ascomycota ectomycorrhizal fingerprints of genome expansion and a Proteobacteria-rich microbiome.</title>
        <authorList>
            <person name="Quandt C.A."/>
            <person name="Kohler A."/>
            <person name="Hesse C.N."/>
            <person name="Sharpton T.J."/>
            <person name="Martin F."/>
            <person name="Spatafora J.W."/>
        </authorList>
    </citation>
    <scope>NUCLEOTIDE SEQUENCE [LARGE SCALE GENOMIC DNA]</scope>
    <source>
        <strain evidence="7 8">OSC145934</strain>
    </source>
</reference>
<gene>
    <name evidence="7" type="ORF">Egran_03884</name>
</gene>
<dbReference type="PANTHER" id="PTHR21367:SF1">
    <property type="entry name" value="ARGINYL-TRNA--PROTEIN TRANSFERASE 1"/>
    <property type="match status" value="1"/>
</dbReference>
<organism evidence="7 8">
    <name type="scientific">Elaphomyces granulatus</name>
    <dbReference type="NCBI Taxonomy" id="519963"/>
    <lineage>
        <taxon>Eukaryota</taxon>
        <taxon>Fungi</taxon>
        <taxon>Dikarya</taxon>
        <taxon>Ascomycota</taxon>
        <taxon>Pezizomycotina</taxon>
        <taxon>Eurotiomycetes</taxon>
        <taxon>Eurotiomycetidae</taxon>
        <taxon>Eurotiales</taxon>
        <taxon>Elaphomycetaceae</taxon>
        <taxon>Elaphomyces</taxon>
    </lineage>
</organism>
<dbReference type="GO" id="GO:0004057">
    <property type="term" value="F:arginyl-tRNA--protein transferase activity"/>
    <property type="evidence" value="ECO:0007669"/>
    <property type="project" value="UniProtKB-EC"/>
</dbReference>
<dbReference type="InterPro" id="IPR030700">
    <property type="entry name" value="N-end_Aminoacyl_Trfase"/>
</dbReference>
<dbReference type="OrthoDB" id="74183at2759"/>
<dbReference type="InterPro" id="IPR007472">
    <property type="entry name" value="N-end_Aminoacyl_Trfase_C"/>
</dbReference>
<evidence type="ECO:0000313" key="8">
    <source>
        <dbReference type="Proteomes" id="UP000243515"/>
    </source>
</evidence>